<proteinExistence type="predicted"/>
<evidence type="ECO:0000313" key="1">
    <source>
        <dbReference type="EMBL" id="WXB04816.1"/>
    </source>
</evidence>
<protein>
    <submittedName>
        <fullName evidence="1">Uncharacterized protein</fullName>
    </submittedName>
</protein>
<accession>A0ABZ2L4T4</accession>
<sequence length="70" mass="8064">MLKLRQHVNFAVKSLEKMIRMMRRAEMVEHFECHRCMVPLPIARAVHDAHATSAGYALDREPVCEDSSGR</sequence>
<dbReference type="EMBL" id="CP089983">
    <property type="protein sequence ID" value="WXB04816.1"/>
    <property type="molecule type" value="Genomic_DNA"/>
</dbReference>
<dbReference type="Proteomes" id="UP001374803">
    <property type="component" value="Chromosome"/>
</dbReference>
<reference evidence="1" key="1">
    <citation type="submission" date="2021-12" db="EMBL/GenBank/DDBJ databases">
        <title>Discovery of the Pendulisporaceae a myxobacterial family with distinct sporulation behavior and unique specialized metabolism.</title>
        <authorList>
            <person name="Garcia R."/>
            <person name="Popoff A."/>
            <person name="Bader C.D."/>
            <person name="Loehr J."/>
            <person name="Walesch S."/>
            <person name="Walt C."/>
            <person name="Boldt J."/>
            <person name="Bunk B."/>
            <person name="Haeckl F.J.F.P.J."/>
            <person name="Gunesch A.P."/>
            <person name="Birkelbach J."/>
            <person name="Nuebel U."/>
            <person name="Pietschmann T."/>
            <person name="Bach T."/>
            <person name="Mueller R."/>
        </authorList>
    </citation>
    <scope>NUCLEOTIDE SEQUENCE</scope>
    <source>
        <strain evidence="1">MSr11367</strain>
    </source>
</reference>
<keyword evidence="2" id="KW-1185">Reference proteome</keyword>
<organism evidence="1 2">
    <name type="scientific">Pendulispora rubella</name>
    <dbReference type="NCBI Taxonomy" id="2741070"/>
    <lineage>
        <taxon>Bacteria</taxon>
        <taxon>Pseudomonadati</taxon>
        <taxon>Myxococcota</taxon>
        <taxon>Myxococcia</taxon>
        <taxon>Myxococcales</taxon>
        <taxon>Sorangiineae</taxon>
        <taxon>Pendulisporaceae</taxon>
        <taxon>Pendulispora</taxon>
    </lineage>
</organism>
<gene>
    <name evidence="1" type="ORF">LVJ94_48980</name>
</gene>
<name>A0ABZ2L4T4_9BACT</name>
<evidence type="ECO:0000313" key="2">
    <source>
        <dbReference type="Proteomes" id="UP001374803"/>
    </source>
</evidence>